<dbReference type="EMBL" id="JAPUFD010000010">
    <property type="protein sequence ID" value="MDI1489647.1"/>
    <property type="molecule type" value="Genomic_DNA"/>
</dbReference>
<keyword evidence="1" id="KW-0732">Signal</keyword>
<reference evidence="2" key="1">
    <citation type="journal article" date="2023" name="Genome Biol. Evol.">
        <title>First Whole Genome Sequence and Flow Cytometry Genome Size Data for the Lichen-Forming Fungus Ramalina farinacea (Ascomycota).</title>
        <authorList>
            <person name="Llewellyn T."/>
            <person name="Mian S."/>
            <person name="Hill R."/>
            <person name="Leitch I.J."/>
            <person name="Gaya E."/>
        </authorList>
    </citation>
    <scope>NUCLEOTIDE SEQUENCE</scope>
    <source>
        <strain evidence="2">LIQ254RAFAR</strain>
    </source>
</reference>
<feature type="chain" id="PRO_5041305386" description="DUF4430 domain-containing protein" evidence="1">
    <location>
        <begin position="23"/>
        <end position="252"/>
    </location>
</feature>
<evidence type="ECO:0000313" key="2">
    <source>
        <dbReference type="EMBL" id="MDI1489647.1"/>
    </source>
</evidence>
<dbReference type="Proteomes" id="UP001161017">
    <property type="component" value="Unassembled WGS sequence"/>
</dbReference>
<proteinExistence type="predicted"/>
<comment type="caution">
    <text evidence="2">The sequence shown here is derived from an EMBL/GenBank/DDBJ whole genome shotgun (WGS) entry which is preliminary data.</text>
</comment>
<sequence length="252" mass="26676">MPALHFRLAFSIILLSLNFAACAPQAITSSTPNLRIEGPSTTIFEGPITSSPRNLTATVSDGGGYTFLCDGDAAEGINPHPFNTALDALDQASKTSPTFKYTLGYDGDLEDFYITELAGYGFDTAPSGVEASWGLLYNWQLTTYGDGYTISGCRQQVATGSDVLWAYGQDQYAGVFLRVEPATVTVKKGGSVTFTITNGLGGKPRPSATIHGVQADAMGRVVVPFPTAGYQTFKAKESGAVRSQLVKITVTS</sequence>
<organism evidence="2 3">
    <name type="scientific">Ramalina farinacea</name>
    <dbReference type="NCBI Taxonomy" id="258253"/>
    <lineage>
        <taxon>Eukaryota</taxon>
        <taxon>Fungi</taxon>
        <taxon>Dikarya</taxon>
        <taxon>Ascomycota</taxon>
        <taxon>Pezizomycotina</taxon>
        <taxon>Lecanoromycetes</taxon>
        <taxon>OSLEUM clade</taxon>
        <taxon>Lecanoromycetidae</taxon>
        <taxon>Lecanorales</taxon>
        <taxon>Lecanorineae</taxon>
        <taxon>Ramalinaceae</taxon>
        <taxon>Ramalina</taxon>
    </lineage>
</organism>
<feature type="signal peptide" evidence="1">
    <location>
        <begin position="1"/>
        <end position="22"/>
    </location>
</feature>
<keyword evidence="3" id="KW-1185">Reference proteome</keyword>
<evidence type="ECO:0000256" key="1">
    <source>
        <dbReference type="SAM" id="SignalP"/>
    </source>
</evidence>
<accession>A0AA43TYZ1</accession>
<dbReference type="AlphaFoldDB" id="A0AA43TYZ1"/>
<evidence type="ECO:0008006" key="4">
    <source>
        <dbReference type="Google" id="ProtNLM"/>
    </source>
</evidence>
<protein>
    <recommendedName>
        <fullName evidence="4">DUF4430 domain-containing protein</fullName>
    </recommendedName>
</protein>
<name>A0AA43TYZ1_9LECA</name>
<gene>
    <name evidence="2" type="ORF">OHK93_000844</name>
</gene>
<evidence type="ECO:0000313" key="3">
    <source>
        <dbReference type="Proteomes" id="UP001161017"/>
    </source>
</evidence>